<dbReference type="EMBL" id="LVZM01015762">
    <property type="protein sequence ID" value="OUC43207.1"/>
    <property type="molecule type" value="Genomic_DNA"/>
</dbReference>
<gene>
    <name evidence="5" type="ORF">D917_09919</name>
</gene>
<evidence type="ECO:0000256" key="3">
    <source>
        <dbReference type="PROSITE-ProRule" id="PRU00346"/>
    </source>
</evidence>
<dbReference type="InterPro" id="IPR050554">
    <property type="entry name" value="Met_Synthase/Corrinoid"/>
</dbReference>
<dbReference type="GO" id="GO:0008705">
    <property type="term" value="F:methionine synthase activity"/>
    <property type="evidence" value="ECO:0007669"/>
    <property type="project" value="InterPro"/>
</dbReference>
<evidence type="ECO:0000256" key="2">
    <source>
        <dbReference type="ARBA" id="ARBA00023285"/>
    </source>
</evidence>
<dbReference type="GO" id="GO:0046653">
    <property type="term" value="P:tetrahydrofolate metabolic process"/>
    <property type="evidence" value="ECO:0007669"/>
    <property type="project" value="TreeGrafter"/>
</dbReference>
<dbReference type="InterPro" id="IPR037010">
    <property type="entry name" value="VitB12-dep_Met_synth_activ_sf"/>
</dbReference>
<proteinExistence type="predicted"/>
<evidence type="ECO:0000313" key="6">
    <source>
        <dbReference type="Proteomes" id="UP000243006"/>
    </source>
</evidence>
<dbReference type="PANTHER" id="PTHR45833:SF1">
    <property type="entry name" value="METHIONINE SYNTHASE"/>
    <property type="match status" value="1"/>
</dbReference>
<evidence type="ECO:0000313" key="5">
    <source>
        <dbReference type="EMBL" id="OUC43207.1"/>
    </source>
</evidence>
<dbReference type="PROSITE" id="PS50974">
    <property type="entry name" value="ADOMET_ACTIVATION"/>
    <property type="match status" value="1"/>
</dbReference>
<sequence>MCKALADRLSEAFAEELHERVRLNFWGYTSESLSVDALHRIQYEGIRPAPGYPCQPDLSEMRTLWKLLDVDKNTGIHLTESMAMHPTASVCGLYFAHSKAKYFAVGKIDKDQIMDYAARKGVSTEEVQKWLSQCLRFES</sequence>
<keyword evidence="3" id="KW-0489">Methyltransferase</keyword>
<dbReference type="GO" id="GO:0050667">
    <property type="term" value="P:homocysteine metabolic process"/>
    <property type="evidence" value="ECO:0007669"/>
    <property type="project" value="TreeGrafter"/>
</dbReference>
<reference evidence="5 6" key="1">
    <citation type="submission" date="2015-04" db="EMBL/GenBank/DDBJ databases">
        <title>Draft genome of the roundworm Trichinella nativa.</title>
        <authorList>
            <person name="Mitreva M."/>
        </authorList>
    </citation>
    <scope>NUCLEOTIDE SEQUENCE [LARGE SCALE GENOMIC DNA]</scope>
    <source>
        <strain evidence="5 6">ISS45</strain>
    </source>
</reference>
<keyword evidence="1" id="KW-0479">Metal-binding</keyword>
<dbReference type="Proteomes" id="UP000243006">
    <property type="component" value="Unassembled WGS sequence"/>
</dbReference>
<dbReference type="GO" id="GO:0032259">
    <property type="term" value="P:methylation"/>
    <property type="evidence" value="ECO:0007669"/>
    <property type="project" value="UniProtKB-KW"/>
</dbReference>
<evidence type="ECO:0000256" key="1">
    <source>
        <dbReference type="ARBA" id="ARBA00022723"/>
    </source>
</evidence>
<dbReference type="PANTHER" id="PTHR45833">
    <property type="entry name" value="METHIONINE SYNTHASE"/>
    <property type="match status" value="1"/>
</dbReference>
<dbReference type="Gene3D" id="3.10.196.10">
    <property type="entry name" value="Vitamin B12-dependent methionine synthase, activation domain"/>
    <property type="match status" value="1"/>
</dbReference>
<dbReference type="Pfam" id="PF02965">
    <property type="entry name" value="Met_synt_B12"/>
    <property type="match status" value="1"/>
</dbReference>
<name>A0A1Y3EHA6_9BILA</name>
<dbReference type="SUPFAM" id="SSF56507">
    <property type="entry name" value="Methionine synthase activation domain-like"/>
    <property type="match status" value="1"/>
</dbReference>
<dbReference type="AlphaFoldDB" id="A0A1Y3EHA6"/>
<protein>
    <submittedName>
        <fullName evidence="5">Vitamin B12 dependent methionine synthase, activation domain protein</fullName>
    </submittedName>
</protein>
<dbReference type="GO" id="GO:0005829">
    <property type="term" value="C:cytosol"/>
    <property type="evidence" value="ECO:0007669"/>
    <property type="project" value="TreeGrafter"/>
</dbReference>
<accession>A0A1Y3EHA6</accession>
<evidence type="ECO:0000259" key="4">
    <source>
        <dbReference type="PROSITE" id="PS50974"/>
    </source>
</evidence>
<keyword evidence="2" id="KW-0170">Cobalt</keyword>
<comment type="caution">
    <text evidence="5">The sequence shown here is derived from an EMBL/GenBank/DDBJ whole genome shotgun (WGS) entry which is preliminary data.</text>
</comment>
<feature type="domain" description="AdoMet activation" evidence="4">
    <location>
        <begin position="1"/>
        <end position="139"/>
    </location>
</feature>
<dbReference type="InterPro" id="IPR004223">
    <property type="entry name" value="VitB12-dep_Met_synth_activ_dom"/>
</dbReference>
<keyword evidence="3" id="KW-0808">Transferase</keyword>
<organism evidence="5 6">
    <name type="scientific">Trichinella nativa</name>
    <dbReference type="NCBI Taxonomy" id="6335"/>
    <lineage>
        <taxon>Eukaryota</taxon>
        <taxon>Metazoa</taxon>
        <taxon>Ecdysozoa</taxon>
        <taxon>Nematoda</taxon>
        <taxon>Enoplea</taxon>
        <taxon>Dorylaimia</taxon>
        <taxon>Trichinellida</taxon>
        <taxon>Trichinellidae</taxon>
        <taxon>Trichinella</taxon>
    </lineage>
</organism>
<dbReference type="GO" id="GO:0046872">
    <property type="term" value="F:metal ion binding"/>
    <property type="evidence" value="ECO:0007669"/>
    <property type="project" value="UniProtKB-KW"/>
</dbReference>